<proteinExistence type="predicted"/>
<dbReference type="PANTHER" id="PTHR33220:SF5">
    <property type="entry name" value="RRNA INTRON-ENCODED HOMING ENDONUCLEASE"/>
    <property type="match status" value="1"/>
</dbReference>
<evidence type="ECO:0000313" key="2">
    <source>
        <dbReference type="Proteomes" id="UP000824120"/>
    </source>
</evidence>
<evidence type="ECO:0000313" key="1">
    <source>
        <dbReference type="EMBL" id="KAG5615381.1"/>
    </source>
</evidence>
<dbReference type="PANTHER" id="PTHR33220">
    <property type="entry name" value="BNAA09G04420D PROTEIN"/>
    <property type="match status" value="1"/>
</dbReference>
<comment type="caution">
    <text evidence="1">The sequence shown here is derived from an EMBL/GenBank/DDBJ whole genome shotgun (WGS) entry which is preliminary data.</text>
</comment>
<keyword evidence="2" id="KW-1185">Reference proteome</keyword>
<dbReference type="EMBL" id="JACXVP010000003">
    <property type="protein sequence ID" value="KAG5615381.1"/>
    <property type="molecule type" value="Genomic_DNA"/>
</dbReference>
<organism evidence="1 2">
    <name type="scientific">Solanum commersonii</name>
    <name type="common">Commerson's wild potato</name>
    <name type="synonym">Commerson's nightshade</name>
    <dbReference type="NCBI Taxonomy" id="4109"/>
    <lineage>
        <taxon>Eukaryota</taxon>
        <taxon>Viridiplantae</taxon>
        <taxon>Streptophyta</taxon>
        <taxon>Embryophyta</taxon>
        <taxon>Tracheophyta</taxon>
        <taxon>Spermatophyta</taxon>
        <taxon>Magnoliopsida</taxon>
        <taxon>eudicotyledons</taxon>
        <taxon>Gunneridae</taxon>
        <taxon>Pentapetalae</taxon>
        <taxon>asterids</taxon>
        <taxon>lamiids</taxon>
        <taxon>Solanales</taxon>
        <taxon>Solanaceae</taxon>
        <taxon>Solanoideae</taxon>
        <taxon>Solaneae</taxon>
        <taxon>Solanum</taxon>
    </lineage>
</organism>
<gene>
    <name evidence="1" type="ORF">H5410_015205</name>
</gene>
<name>A0A9J5ZSX5_SOLCO</name>
<protein>
    <submittedName>
        <fullName evidence="1">Uncharacterized protein</fullName>
    </submittedName>
</protein>
<sequence>MTSDVACQHHPWPTHIGLPTSDMSCQCHPSPTHTDLPMLDVAWPQHPWRAHIGRRDYFVELHHEIKSSKWAIFGKLNWQCEMNRKPAYSAKLYSNQDPTKGVSRLRQQKGGHGSRNLLRSVYQFTIRVN</sequence>
<dbReference type="Proteomes" id="UP000824120">
    <property type="component" value="Chromosome 3"/>
</dbReference>
<reference evidence="1 2" key="1">
    <citation type="submission" date="2020-09" db="EMBL/GenBank/DDBJ databases">
        <title>De no assembly of potato wild relative species, Solanum commersonii.</title>
        <authorList>
            <person name="Cho K."/>
        </authorList>
    </citation>
    <scope>NUCLEOTIDE SEQUENCE [LARGE SCALE GENOMIC DNA]</scope>
    <source>
        <strain evidence="1">LZ3.2</strain>
        <tissue evidence="1">Leaf</tissue>
    </source>
</reference>
<dbReference type="OrthoDB" id="1682477at2759"/>
<dbReference type="AlphaFoldDB" id="A0A9J5ZSX5"/>
<accession>A0A9J5ZSX5</accession>